<dbReference type="InterPro" id="IPR029062">
    <property type="entry name" value="Class_I_gatase-like"/>
</dbReference>
<evidence type="ECO:0000313" key="3">
    <source>
        <dbReference type="Proteomes" id="UP000188533"/>
    </source>
</evidence>
<keyword evidence="2" id="KW-0808">Transferase</keyword>
<dbReference type="STRING" id="5353.A0A1Q3EHX5"/>
<dbReference type="PANTHER" id="PTHR43130:SF15">
    <property type="entry name" value="THIJ_PFPI FAMILY PROTEIN (AFU_ORTHOLOGUE AFUA_5G14240)"/>
    <property type="match status" value="1"/>
</dbReference>
<proteinExistence type="predicted"/>
<accession>A0A1Q3EHX5</accession>
<feature type="domain" description="DJ-1/PfpI" evidence="1">
    <location>
        <begin position="64"/>
        <end position="210"/>
    </location>
</feature>
<dbReference type="Proteomes" id="UP000188533">
    <property type="component" value="Unassembled WGS sequence"/>
</dbReference>
<organism evidence="2 3">
    <name type="scientific">Lentinula edodes</name>
    <name type="common">Shiitake mushroom</name>
    <name type="synonym">Lentinus edodes</name>
    <dbReference type="NCBI Taxonomy" id="5353"/>
    <lineage>
        <taxon>Eukaryota</taxon>
        <taxon>Fungi</taxon>
        <taxon>Dikarya</taxon>
        <taxon>Basidiomycota</taxon>
        <taxon>Agaricomycotina</taxon>
        <taxon>Agaricomycetes</taxon>
        <taxon>Agaricomycetidae</taxon>
        <taxon>Agaricales</taxon>
        <taxon>Marasmiineae</taxon>
        <taxon>Omphalotaceae</taxon>
        <taxon>Lentinula</taxon>
    </lineage>
</organism>
<dbReference type="PANTHER" id="PTHR43130">
    <property type="entry name" value="ARAC-FAMILY TRANSCRIPTIONAL REGULATOR"/>
    <property type="match status" value="1"/>
</dbReference>
<reference evidence="2 3" key="2">
    <citation type="submission" date="2017-02" db="EMBL/GenBank/DDBJ databases">
        <title>A genome survey and senescence transcriptome analysis in Lentinula edodes.</title>
        <authorList>
            <person name="Sakamoto Y."/>
            <person name="Nakade K."/>
            <person name="Sato S."/>
            <person name="Yoshida Y."/>
            <person name="Miyazaki K."/>
            <person name="Natsume S."/>
            <person name="Konno N."/>
        </authorList>
    </citation>
    <scope>NUCLEOTIDE SEQUENCE [LARGE SCALE GENOMIC DNA]</scope>
    <source>
        <strain evidence="2 3">NBRC 111202</strain>
    </source>
</reference>
<dbReference type="InterPro" id="IPR052158">
    <property type="entry name" value="INH-QAR"/>
</dbReference>
<protein>
    <submittedName>
        <fullName evidence="2">Class I glutamine amidotransferase-like protein</fullName>
    </submittedName>
</protein>
<keyword evidence="2" id="KW-0315">Glutamine amidotransferase</keyword>
<dbReference type="EMBL" id="BDGU01000348">
    <property type="protein sequence ID" value="GAW06786.1"/>
    <property type="molecule type" value="Genomic_DNA"/>
</dbReference>
<dbReference type="AlphaFoldDB" id="A0A1Q3EHX5"/>
<dbReference type="CDD" id="cd03139">
    <property type="entry name" value="GATase1_PfpI_2"/>
    <property type="match status" value="2"/>
</dbReference>
<dbReference type="GO" id="GO:0016740">
    <property type="term" value="F:transferase activity"/>
    <property type="evidence" value="ECO:0007669"/>
    <property type="project" value="UniProtKB-KW"/>
</dbReference>
<evidence type="ECO:0000259" key="1">
    <source>
        <dbReference type="Pfam" id="PF01965"/>
    </source>
</evidence>
<keyword evidence="3" id="KW-1185">Reference proteome</keyword>
<reference evidence="2 3" key="1">
    <citation type="submission" date="2016-08" db="EMBL/GenBank/DDBJ databases">
        <authorList>
            <consortium name="Lentinula edodes genome sequencing consortium"/>
            <person name="Sakamoto Y."/>
            <person name="Nakade K."/>
            <person name="Sato S."/>
            <person name="Yoshida Y."/>
            <person name="Miyazaki K."/>
            <person name="Natsume S."/>
            <person name="Konno N."/>
        </authorList>
    </citation>
    <scope>NUCLEOTIDE SEQUENCE [LARGE SCALE GENOMIC DNA]</scope>
    <source>
        <strain evidence="2 3">NBRC 111202</strain>
    </source>
</reference>
<dbReference type="Pfam" id="PF01965">
    <property type="entry name" value="DJ-1_PfpI"/>
    <property type="match status" value="2"/>
</dbReference>
<dbReference type="InterPro" id="IPR002818">
    <property type="entry name" value="DJ-1/PfpI"/>
</dbReference>
<name>A0A1Q3EHX5_LENED</name>
<sequence length="540" mass="58543">MSSPVSVQTSLAVNKTYHLAVCLFPEVTTLDYQGPIELLGGFSTDLRAKPDSHLQYFKQHLPSFAIDVEYLSHSEEPITPSAGPKVLPTGTYEGIMKAGKQFDILLIPGGPTASPVHVHPSLLQFLKQQAPGAKHILTICTGSWILAGTGLLDGKKATTNKMMYKIVTESTKDLNITWIPKARYVVNDDKKIWTSSGVTAGMDLAHAFLEHLAGRDTANSLGIVMEMSYKQEGDDAFAAGCAISGVLGTCLQRGNSNAARNSPLRTGNGVQVPQSYTWIKDTRALRYTTVSSFLLCTSMSSSPKSSLVVDKVYHLAVCLFPRVTALDYQGPVELLGCFPTDLRAEPNSHLQFFKDYLPSFAIDVEYISHSEDPITPATGPNVLPTGTYEGVMKSGKQFDIIMIPGGLLSNPTQVHPSLLQFLKQQAPGVKHILTICTGSWILAGAGLLNGKKATTNKSMYNVVKESTKDLNITWIPKARYVANDDMKIWTSSGVTAGMDLAHAFLEYLAGPDIANSLGNLLEMNYKDEGDDDFAALYGLV</sequence>
<feature type="domain" description="DJ-1/PfpI" evidence="1">
    <location>
        <begin position="360"/>
        <end position="506"/>
    </location>
</feature>
<dbReference type="SUPFAM" id="SSF52317">
    <property type="entry name" value="Class I glutamine amidotransferase-like"/>
    <property type="match status" value="2"/>
</dbReference>
<comment type="caution">
    <text evidence="2">The sequence shown here is derived from an EMBL/GenBank/DDBJ whole genome shotgun (WGS) entry which is preliminary data.</text>
</comment>
<evidence type="ECO:0000313" key="2">
    <source>
        <dbReference type="EMBL" id="GAW06786.1"/>
    </source>
</evidence>
<gene>
    <name evidence="2" type="ORF">LENED_008732</name>
</gene>
<dbReference type="Gene3D" id="3.40.50.880">
    <property type="match status" value="2"/>
</dbReference>